<evidence type="ECO:0000313" key="3">
    <source>
        <dbReference type="Proteomes" id="UP000054144"/>
    </source>
</evidence>
<dbReference type="PRINTS" id="PR00081">
    <property type="entry name" value="GDHRDH"/>
</dbReference>
<dbReference type="PANTHER" id="PTHR42760">
    <property type="entry name" value="SHORT-CHAIN DEHYDROGENASES/REDUCTASES FAMILY MEMBER"/>
    <property type="match status" value="1"/>
</dbReference>
<dbReference type="GO" id="GO:0048038">
    <property type="term" value="F:quinone binding"/>
    <property type="evidence" value="ECO:0007669"/>
    <property type="project" value="TreeGrafter"/>
</dbReference>
<dbReference type="PANTHER" id="PTHR42760:SF121">
    <property type="entry name" value="3-OXOACYL-(ACYL-CARRIER-PROTEIN) REDUCTASE"/>
    <property type="match status" value="1"/>
</dbReference>
<dbReference type="OrthoDB" id="498125at2759"/>
<accession>A0A0D7AL30</accession>
<dbReference type="EMBL" id="KN881650">
    <property type="protein sequence ID" value="KIY51498.1"/>
    <property type="molecule type" value="Genomic_DNA"/>
</dbReference>
<dbReference type="InterPro" id="IPR002347">
    <property type="entry name" value="SDR_fam"/>
</dbReference>
<dbReference type="Proteomes" id="UP000054144">
    <property type="component" value="Unassembled WGS sequence"/>
</dbReference>
<evidence type="ECO:0000313" key="2">
    <source>
        <dbReference type="EMBL" id="KIY51498.1"/>
    </source>
</evidence>
<dbReference type="AlphaFoldDB" id="A0A0D7AL30"/>
<evidence type="ECO:0000256" key="1">
    <source>
        <dbReference type="ARBA" id="ARBA00006484"/>
    </source>
</evidence>
<sequence>MYRCMVLMVEQSSSRGAIVTGAGVGLGNAIARRLAADGLCLVVNDLPSKAAEIDQLVKAVEAIGGKAVACLGDVSVMDNVGALVDICVEKYGGLDVMVANAGTAFLKPILDCTYQDVQDIFNVNFRSAWNCYQAAARQMIKQGKGHPFASAYSASKFAIRGLTQSAAQEWGRNGITVNAYCPAKSLSAELGATIGQSAVDPDSWSNANAVGRIGEPNEVAEMVSWLASPNSGFITGQSILIDGGMLFD</sequence>
<proteinExistence type="inferred from homology"/>
<dbReference type="GO" id="GO:0016616">
    <property type="term" value="F:oxidoreductase activity, acting on the CH-OH group of donors, NAD or NADP as acceptor"/>
    <property type="evidence" value="ECO:0007669"/>
    <property type="project" value="TreeGrafter"/>
</dbReference>
<dbReference type="SUPFAM" id="SSF51735">
    <property type="entry name" value="NAD(P)-binding Rossmann-fold domains"/>
    <property type="match status" value="1"/>
</dbReference>
<dbReference type="GO" id="GO:0006633">
    <property type="term" value="P:fatty acid biosynthetic process"/>
    <property type="evidence" value="ECO:0007669"/>
    <property type="project" value="TreeGrafter"/>
</dbReference>
<protein>
    <submittedName>
        <fullName evidence="2">NAD(P)-binding protein</fullName>
    </submittedName>
</protein>
<dbReference type="Pfam" id="PF13561">
    <property type="entry name" value="adh_short_C2"/>
    <property type="match status" value="1"/>
</dbReference>
<dbReference type="InterPro" id="IPR036291">
    <property type="entry name" value="NAD(P)-bd_dom_sf"/>
</dbReference>
<organism evidence="2 3">
    <name type="scientific">Fistulina hepatica ATCC 64428</name>
    <dbReference type="NCBI Taxonomy" id="1128425"/>
    <lineage>
        <taxon>Eukaryota</taxon>
        <taxon>Fungi</taxon>
        <taxon>Dikarya</taxon>
        <taxon>Basidiomycota</taxon>
        <taxon>Agaricomycotina</taxon>
        <taxon>Agaricomycetes</taxon>
        <taxon>Agaricomycetidae</taxon>
        <taxon>Agaricales</taxon>
        <taxon>Fistulinaceae</taxon>
        <taxon>Fistulina</taxon>
    </lineage>
</organism>
<comment type="similarity">
    <text evidence="1">Belongs to the short-chain dehydrogenases/reductases (SDR) family.</text>
</comment>
<reference evidence="2 3" key="1">
    <citation type="journal article" date="2015" name="Fungal Genet. Biol.">
        <title>Evolution of novel wood decay mechanisms in Agaricales revealed by the genome sequences of Fistulina hepatica and Cylindrobasidium torrendii.</title>
        <authorList>
            <person name="Floudas D."/>
            <person name="Held B.W."/>
            <person name="Riley R."/>
            <person name="Nagy L.G."/>
            <person name="Koehler G."/>
            <person name="Ransdell A.S."/>
            <person name="Younus H."/>
            <person name="Chow J."/>
            <person name="Chiniquy J."/>
            <person name="Lipzen A."/>
            <person name="Tritt A."/>
            <person name="Sun H."/>
            <person name="Haridas S."/>
            <person name="LaButti K."/>
            <person name="Ohm R.A."/>
            <person name="Kues U."/>
            <person name="Blanchette R.A."/>
            <person name="Grigoriev I.V."/>
            <person name="Minto R.E."/>
            <person name="Hibbett D.S."/>
        </authorList>
    </citation>
    <scope>NUCLEOTIDE SEQUENCE [LARGE SCALE GENOMIC DNA]</scope>
    <source>
        <strain evidence="2 3">ATCC 64428</strain>
    </source>
</reference>
<keyword evidence="3" id="KW-1185">Reference proteome</keyword>
<name>A0A0D7AL30_9AGAR</name>
<gene>
    <name evidence="2" type="ORF">FISHEDRAFT_56642</name>
</gene>
<dbReference type="Gene3D" id="3.40.50.720">
    <property type="entry name" value="NAD(P)-binding Rossmann-like Domain"/>
    <property type="match status" value="1"/>
</dbReference>
<dbReference type="PRINTS" id="PR00080">
    <property type="entry name" value="SDRFAMILY"/>
</dbReference>
<dbReference type="FunFam" id="3.40.50.720:FF:000084">
    <property type="entry name" value="Short-chain dehydrogenase reductase"/>
    <property type="match status" value="1"/>
</dbReference>